<evidence type="ECO:0008006" key="12">
    <source>
        <dbReference type="Google" id="ProtNLM"/>
    </source>
</evidence>
<feature type="transmembrane region" description="Helical" evidence="9">
    <location>
        <begin position="6"/>
        <end position="25"/>
    </location>
</feature>
<feature type="transmembrane region" description="Helical" evidence="9">
    <location>
        <begin position="45"/>
        <end position="67"/>
    </location>
</feature>
<sequence>MIPDLWQALLGGMLLGVAVVGYLYLNGRIAGVSGMIAQILQLQSFFKTPAWAFMAGLIVMPFIYSIWLQPEVLVNARPWLLLLAGLLVGFGTQLGSGCTSGHGICGVSRGAKRSLLATSMFMLTGAVTVFVMRHII</sequence>
<keyword evidence="5 9" id="KW-0812">Transmembrane</keyword>
<feature type="transmembrane region" description="Helical" evidence="9">
    <location>
        <begin position="79"/>
        <end position="103"/>
    </location>
</feature>
<reference evidence="10 11" key="1">
    <citation type="submission" date="2016-08" db="EMBL/GenBank/DDBJ databases">
        <authorList>
            <person name="Seilhamer J.J."/>
        </authorList>
    </citation>
    <scope>NUCLEOTIDE SEQUENCE [LARGE SCALE GENOMIC DNA]</scope>
    <source>
        <strain evidence="10 11">BRTC-1</strain>
    </source>
</reference>
<dbReference type="AlphaFoldDB" id="A0A1B2LW50"/>
<feature type="transmembrane region" description="Helical" evidence="9">
    <location>
        <begin position="115"/>
        <end position="135"/>
    </location>
</feature>
<dbReference type="GO" id="GO:0005886">
    <property type="term" value="C:plasma membrane"/>
    <property type="evidence" value="ECO:0007669"/>
    <property type="project" value="UniProtKB-SubCell"/>
</dbReference>
<keyword evidence="4" id="KW-0997">Cell inner membrane</keyword>
<evidence type="ECO:0000256" key="4">
    <source>
        <dbReference type="ARBA" id="ARBA00022519"/>
    </source>
</evidence>
<keyword evidence="2" id="KW-0813">Transport</keyword>
<evidence type="ECO:0000313" key="11">
    <source>
        <dbReference type="Proteomes" id="UP000093391"/>
    </source>
</evidence>
<evidence type="ECO:0000256" key="7">
    <source>
        <dbReference type="ARBA" id="ARBA00023136"/>
    </source>
</evidence>
<keyword evidence="7 9" id="KW-0472">Membrane</keyword>
<evidence type="ECO:0000256" key="3">
    <source>
        <dbReference type="ARBA" id="ARBA00022475"/>
    </source>
</evidence>
<evidence type="ECO:0000256" key="5">
    <source>
        <dbReference type="ARBA" id="ARBA00022692"/>
    </source>
</evidence>
<name>A0A1B2LW50_9GAMM</name>
<organism evidence="10 11">
    <name type="scientific">Acinetobacter larvae</name>
    <dbReference type="NCBI Taxonomy" id="1789224"/>
    <lineage>
        <taxon>Bacteria</taxon>
        <taxon>Pseudomonadati</taxon>
        <taxon>Pseudomonadota</taxon>
        <taxon>Gammaproteobacteria</taxon>
        <taxon>Moraxellales</taxon>
        <taxon>Moraxellaceae</taxon>
        <taxon>Acinetobacter</taxon>
    </lineage>
</organism>
<dbReference type="OrthoDB" id="9814020at2"/>
<dbReference type="KEGG" id="ala:BFG52_01630"/>
<evidence type="ECO:0000313" key="10">
    <source>
        <dbReference type="EMBL" id="AOA57178.1"/>
    </source>
</evidence>
<keyword evidence="6 9" id="KW-1133">Transmembrane helix</keyword>
<keyword evidence="11" id="KW-1185">Reference proteome</keyword>
<evidence type="ECO:0000256" key="2">
    <source>
        <dbReference type="ARBA" id="ARBA00022448"/>
    </source>
</evidence>
<dbReference type="PANTHER" id="PTHR30574:SF1">
    <property type="entry name" value="SULPHUR TRANSPORT DOMAIN-CONTAINING PROTEIN"/>
    <property type="match status" value="1"/>
</dbReference>
<evidence type="ECO:0000256" key="1">
    <source>
        <dbReference type="ARBA" id="ARBA00004429"/>
    </source>
</evidence>
<protein>
    <recommendedName>
        <fullName evidence="12">Sulphur transport domain-containing protein</fullName>
    </recommendedName>
</protein>
<dbReference type="RefSeq" id="WP_067551723.1">
    <property type="nucleotide sequence ID" value="NZ_CP016895.1"/>
</dbReference>
<proteinExistence type="inferred from homology"/>
<evidence type="ECO:0000256" key="9">
    <source>
        <dbReference type="SAM" id="Phobius"/>
    </source>
</evidence>
<evidence type="ECO:0000256" key="6">
    <source>
        <dbReference type="ARBA" id="ARBA00022989"/>
    </source>
</evidence>
<dbReference type="Proteomes" id="UP000093391">
    <property type="component" value="Chromosome"/>
</dbReference>
<comment type="subcellular location">
    <subcellularLocation>
        <location evidence="1">Cell inner membrane</location>
        <topology evidence="1">Multi-pass membrane protein</topology>
    </subcellularLocation>
</comment>
<gene>
    <name evidence="10" type="ORF">BFG52_01630</name>
</gene>
<dbReference type="EMBL" id="CP016895">
    <property type="protein sequence ID" value="AOA57178.1"/>
    <property type="molecule type" value="Genomic_DNA"/>
</dbReference>
<dbReference type="PANTHER" id="PTHR30574">
    <property type="entry name" value="INNER MEMBRANE PROTEIN YEDE"/>
    <property type="match status" value="1"/>
</dbReference>
<evidence type="ECO:0000256" key="8">
    <source>
        <dbReference type="ARBA" id="ARBA00035655"/>
    </source>
</evidence>
<dbReference type="STRING" id="1789224.BFG52_01630"/>
<comment type="similarity">
    <text evidence="8">Belongs to the TsuA/YedE (TC 9.B.102) family.</text>
</comment>
<keyword evidence="3" id="KW-1003">Cell membrane</keyword>
<dbReference type="InterPro" id="IPR007272">
    <property type="entry name" value="Sulf_transp_TsuA/YedE"/>
</dbReference>
<accession>A0A1B2LW50</accession>